<protein>
    <submittedName>
        <fullName evidence="1">Phosphotransferase</fullName>
    </submittedName>
</protein>
<proteinExistence type="predicted"/>
<comment type="caution">
    <text evidence="1">The sequence shown here is derived from an EMBL/GenBank/DDBJ whole genome shotgun (WGS) entry which is preliminary data.</text>
</comment>
<dbReference type="Proteomes" id="UP000586305">
    <property type="component" value="Unassembled WGS sequence"/>
</dbReference>
<dbReference type="SUPFAM" id="SSF56112">
    <property type="entry name" value="Protein kinase-like (PK-like)"/>
    <property type="match status" value="1"/>
</dbReference>
<organism evidence="1 2">
    <name type="scientific">Pseudoalteromonas caenipelagi</name>
    <dbReference type="NCBI Taxonomy" id="2726988"/>
    <lineage>
        <taxon>Bacteria</taxon>
        <taxon>Pseudomonadati</taxon>
        <taxon>Pseudomonadota</taxon>
        <taxon>Gammaproteobacteria</taxon>
        <taxon>Alteromonadales</taxon>
        <taxon>Pseudoalteromonadaceae</taxon>
        <taxon>Pseudoalteromonas</taxon>
    </lineage>
</organism>
<keyword evidence="2" id="KW-1185">Reference proteome</keyword>
<sequence>MHEYFSALMPNVTVFKLGPLGKGLSNDNFLIESSIGPLLLKRYRDNFPIAALKSQRQLAHNYEVTANVHTWSEAMRIAVFEFLPGVDSPTKLTKDLLQGVLTVHQFVPSFESNYLDIIPQLKCLEKSLVGDVKKALAWSITTLEKQPKNLAFCHNDLVLENLITSKHRIKIIDFEYCAYNDIFFDLAALCCSFDLTTTQSRNMLALYYDLQQQQPPKNADIKLTAYRCGYLLLSIQWYEQRGYVELANPLLRQLDQCVAQIPPSR</sequence>
<evidence type="ECO:0000313" key="2">
    <source>
        <dbReference type="Proteomes" id="UP000586305"/>
    </source>
</evidence>
<dbReference type="Gene3D" id="3.90.1200.10">
    <property type="match status" value="1"/>
</dbReference>
<dbReference type="PANTHER" id="PTHR22603:SF66">
    <property type="entry name" value="ETHANOLAMINE KINASE"/>
    <property type="match status" value="1"/>
</dbReference>
<evidence type="ECO:0000313" key="1">
    <source>
        <dbReference type="EMBL" id="NOU51993.1"/>
    </source>
</evidence>
<accession>A0A849VHP9</accession>
<name>A0A849VHP9_9GAMM</name>
<dbReference type="GO" id="GO:0004305">
    <property type="term" value="F:ethanolamine kinase activity"/>
    <property type="evidence" value="ECO:0007669"/>
    <property type="project" value="TreeGrafter"/>
</dbReference>
<dbReference type="PANTHER" id="PTHR22603">
    <property type="entry name" value="CHOLINE/ETHANOALAMINE KINASE"/>
    <property type="match status" value="1"/>
</dbReference>
<dbReference type="AlphaFoldDB" id="A0A849VHP9"/>
<dbReference type="RefSeq" id="WP_171627050.1">
    <property type="nucleotide sequence ID" value="NZ_JABBPG010000007.1"/>
</dbReference>
<dbReference type="GO" id="GO:0006646">
    <property type="term" value="P:phosphatidylethanolamine biosynthetic process"/>
    <property type="evidence" value="ECO:0007669"/>
    <property type="project" value="TreeGrafter"/>
</dbReference>
<gene>
    <name evidence="1" type="ORF">HG263_15780</name>
</gene>
<dbReference type="Pfam" id="PF01633">
    <property type="entry name" value="Choline_kinase"/>
    <property type="match status" value="1"/>
</dbReference>
<keyword evidence="1" id="KW-0808">Transferase</keyword>
<dbReference type="InterPro" id="IPR011009">
    <property type="entry name" value="Kinase-like_dom_sf"/>
</dbReference>
<dbReference type="GO" id="GO:0005737">
    <property type="term" value="C:cytoplasm"/>
    <property type="evidence" value="ECO:0007669"/>
    <property type="project" value="TreeGrafter"/>
</dbReference>
<reference evidence="1 2" key="1">
    <citation type="submission" date="2020-04" db="EMBL/GenBank/DDBJ databases">
        <title>Pseudoalteromonas caenipelagi sp. nov., isolated from a tidal flat.</title>
        <authorList>
            <person name="Park S."/>
            <person name="Yoon J.-H."/>
        </authorList>
    </citation>
    <scope>NUCLEOTIDE SEQUENCE [LARGE SCALE GENOMIC DNA]</scope>
    <source>
        <strain evidence="1 2">JBTF-M23</strain>
    </source>
</reference>
<dbReference type="EMBL" id="JABBPG010000007">
    <property type="protein sequence ID" value="NOU51993.1"/>
    <property type="molecule type" value="Genomic_DNA"/>
</dbReference>